<protein>
    <submittedName>
        <fullName evidence="1">Integrase_H2C2 domain-containing protein</fullName>
    </submittedName>
</protein>
<organism evidence="1 2">
    <name type="scientific">Trichonephila inaurata madagascariensis</name>
    <dbReference type="NCBI Taxonomy" id="2747483"/>
    <lineage>
        <taxon>Eukaryota</taxon>
        <taxon>Metazoa</taxon>
        <taxon>Ecdysozoa</taxon>
        <taxon>Arthropoda</taxon>
        <taxon>Chelicerata</taxon>
        <taxon>Arachnida</taxon>
        <taxon>Araneae</taxon>
        <taxon>Araneomorphae</taxon>
        <taxon>Entelegynae</taxon>
        <taxon>Araneoidea</taxon>
        <taxon>Nephilidae</taxon>
        <taxon>Trichonephila</taxon>
        <taxon>Trichonephila inaurata</taxon>
    </lineage>
</organism>
<gene>
    <name evidence="1" type="primary">AVEN_91881_1</name>
    <name evidence="1" type="ORF">TNIN_353421</name>
</gene>
<accession>A0A8X7BZJ3</accession>
<evidence type="ECO:0000313" key="1">
    <source>
        <dbReference type="EMBL" id="GFY48783.1"/>
    </source>
</evidence>
<name>A0A8X7BZJ3_9ARAC</name>
<reference evidence="1" key="1">
    <citation type="submission" date="2020-08" db="EMBL/GenBank/DDBJ databases">
        <title>Multicomponent nature underlies the extraordinary mechanical properties of spider dragline silk.</title>
        <authorList>
            <person name="Kono N."/>
            <person name="Nakamura H."/>
            <person name="Mori M."/>
            <person name="Yoshida Y."/>
            <person name="Ohtoshi R."/>
            <person name="Malay A.D."/>
            <person name="Moran D.A.P."/>
            <person name="Tomita M."/>
            <person name="Numata K."/>
            <person name="Arakawa K."/>
        </authorList>
    </citation>
    <scope>NUCLEOTIDE SEQUENCE</scope>
</reference>
<comment type="caution">
    <text evidence="1">The sequence shown here is derived from an EMBL/GenBank/DDBJ whole genome shotgun (WGS) entry which is preliminary data.</text>
</comment>
<evidence type="ECO:0000313" key="2">
    <source>
        <dbReference type="Proteomes" id="UP000886998"/>
    </source>
</evidence>
<proteinExistence type="predicted"/>
<dbReference type="AlphaFoldDB" id="A0A8X7BZJ3"/>
<keyword evidence="2" id="KW-1185">Reference proteome</keyword>
<dbReference type="EMBL" id="BMAV01006662">
    <property type="protein sequence ID" value="GFY48783.1"/>
    <property type="molecule type" value="Genomic_DNA"/>
</dbReference>
<sequence length="122" mass="14059">MIFGNVNSENNPSILSRGISQNKIQHCELWWLGPHFLHLYKELQPYKITAVEDGLFLQELKETSDFPLCALLNNFKPLDIISNCSSFTKLQRVIAWCKRLIEKASHPMSRNMGPLKSKELSE</sequence>
<dbReference type="OrthoDB" id="10411198at2759"/>
<dbReference type="Proteomes" id="UP000886998">
    <property type="component" value="Unassembled WGS sequence"/>
</dbReference>